<evidence type="ECO:0000313" key="2">
    <source>
        <dbReference type="Proteomes" id="UP001642360"/>
    </source>
</evidence>
<protein>
    <submittedName>
        <fullName evidence="1">Uncharacterized protein</fullName>
    </submittedName>
</protein>
<proteinExistence type="predicted"/>
<keyword evidence="2" id="KW-1185">Reference proteome</keyword>
<gene>
    <name evidence="1" type="ORF">ILEXP_LOCUS11625</name>
</gene>
<comment type="caution">
    <text evidence="1">The sequence shown here is derived from an EMBL/GenBank/DDBJ whole genome shotgun (WGS) entry which is preliminary data.</text>
</comment>
<dbReference type="AlphaFoldDB" id="A0ABC8RGN5"/>
<sequence>MKKVGEYYTMEREMPAAMRRIHGSQDSWLGQAGEAPLLGVPHKRAALLGAHHRWVLGLPHRPRDRVKVSRPWNARRDDGWQLRGAYGSKWNYSNSRQLL</sequence>
<dbReference type="Proteomes" id="UP001642360">
    <property type="component" value="Unassembled WGS sequence"/>
</dbReference>
<reference evidence="1 2" key="1">
    <citation type="submission" date="2024-02" db="EMBL/GenBank/DDBJ databases">
        <authorList>
            <person name="Vignale AGUSTIN F."/>
            <person name="Sosa J E."/>
            <person name="Modenutti C."/>
        </authorList>
    </citation>
    <scope>NUCLEOTIDE SEQUENCE [LARGE SCALE GENOMIC DNA]</scope>
</reference>
<dbReference type="EMBL" id="CAUOFW020001347">
    <property type="protein sequence ID" value="CAK9143888.1"/>
    <property type="molecule type" value="Genomic_DNA"/>
</dbReference>
<organism evidence="1 2">
    <name type="scientific">Ilex paraguariensis</name>
    <name type="common">yerba mate</name>
    <dbReference type="NCBI Taxonomy" id="185542"/>
    <lineage>
        <taxon>Eukaryota</taxon>
        <taxon>Viridiplantae</taxon>
        <taxon>Streptophyta</taxon>
        <taxon>Embryophyta</taxon>
        <taxon>Tracheophyta</taxon>
        <taxon>Spermatophyta</taxon>
        <taxon>Magnoliopsida</taxon>
        <taxon>eudicotyledons</taxon>
        <taxon>Gunneridae</taxon>
        <taxon>Pentapetalae</taxon>
        <taxon>asterids</taxon>
        <taxon>campanulids</taxon>
        <taxon>Aquifoliales</taxon>
        <taxon>Aquifoliaceae</taxon>
        <taxon>Ilex</taxon>
    </lineage>
</organism>
<name>A0ABC8RGN5_9AQUA</name>
<evidence type="ECO:0000313" key="1">
    <source>
        <dbReference type="EMBL" id="CAK9143888.1"/>
    </source>
</evidence>
<accession>A0ABC8RGN5</accession>